<keyword evidence="6" id="KW-0414">Isoprene biosynthesis</keyword>
<dbReference type="Pfam" id="PF00348">
    <property type="entry name" value="polyprenyl_synt"/>
    <property type="match status" value="1"/>
</dbReference>
<dbReference type="SFLD" id="SFLDS00005">
    <property type="entry name" value="Isoprenoid_Synthase_Type_I"/>
    <property type="match status" value="1"/>
</dbReference>
<gene>
    <name evidence="9" type="ORF">EHO51_01000</name>
</gene>
<dbReference type="AlphaFoldDB" id="A0A3G8M3D7"/>
<dbReference type="KEGG" id="mros:EHO51_01000"/>
<dbReference type="PROSITE" id="PS00444">
    <property type="entry name" value="POLYPRENYL_SYNTHASE_2"/>
    <property type="match status" value="1"/>
</dbReference>
<dbReference type="RefSeq" id="WP_124737326.1">
    <property type="nucleotide sequence ID" value="NZ_CP034086.1"/>
</dbReference>
<protein>
    <recommendedName>
        <fullName evidence="7">Probable farnesyl diphosphate synthase</fullName>
    </recommendedName>
</protein>
<evidence type="ECO:0000256" key="8">
    <source>
        <dbReference type="RuleBase" id="RU004466"/>
    </source>
</evidence>
<dbReference type="InterPro" id="IPR008949">
    <property type="entry name" value="Isoprenoid_synthase_dom_sf"/>
</dbReference>
<keyword evidence="4" id="KW-0479">Metal-binding</keyword>
<keyword evidence="3 8" id="KW-0808">Transferase</keyword>
<evidence type="ECO:0000313" key="10">
    <source>
        <dbReference type="Proteomes" id="UP000273982"/>
    </source>
</evidence>
<evidence type="ECO:0000256" key="1">
    <source>
        <dbReference type="ARBA" id="ARBA00001946"/>
    </source>
</evidence>
<dbReference type="NCBIfam" id="NF045485">
    <property type="entry name" value="FPPsyn"/>
    <property type="match status" value="1"/>
</dbReference>
<comment type="similarity">
    <text evidence="2 8">Belongs to the FPP/GGPP synthase family.</text>
</comment>
<accession>A0A3G8M3D7</accession>
<evidence type="ECO:0000256" key="6">
    <source>
        <dbReference type="ARBA" id="ARBA00023229"/>
    </source>
</evidence>
<proteinExistence type="inferred from homology"/>
<dbReference type="EMBL" id="CP034086">
    <property type="protein sequence ID" value="AZG75438.1"/>
    <property type="molecule type" value="Genomic_DNA"/>
</dbReference>
<dbReference type="PANTHER" id="PTHR43281:SF1">
    <property type="entry name" value="FARNESYL DIPHOSPHATE SYNTHASE"/>
    <property type="match status" value="1"/>
</dbReference>
<dbReference type="PANTHER" id="PTHR43281">
    <property type="entry name" value="FARNESYL DIPHOSPHATE SYNTHASE"/>
    <property type="match status" value="1"/>
</dbReference>
<dbReference type="GO" id="GO:0004659">
    <property type="term" value="F:prenyltransferase activity"/>
    <property type="evidence" value="ECO:0007669"/>
    <property type="project" value="InterPro"/>
</dbReference>
<dbReference type="Gene3D" id="1.10.600.10">
    <property type="entry name" value="Farnesyl Diphosphate Synthase"/>
    <property type="match status" value="1"/>
</dbReference>
<evidence type="ECO:0000256" key="2">
    <source>
        <dbReference type="ARBA" id="ARBA00006706"/>
    </source>
</evidence>
<evidence type="ECO:0000256" key="5">
    <source>
        <dbReference type="ARBA" id="ARBA00022842"/>
    </source>
</evidence>
<name>A0A3G8M3D7_9HYPH</name>
<evidence type="ECO:0000256" key="3">
    <source>
        <dbReference type="ARBA" id="ARBA00022679"/>
    </source>
</evidence>
<evidence type="ECO:0000256" key="4">
    <source>
        <dbReference type="ARBA" id="ARBA00022723"/>
    </source>
</evidence>
<dbReference type="FunFam" id="1.10.600.10:FF:000001">
    <property type="entry name" value="Geranylgeranyl diphosphate synthase"/>
    <property type="match status" value="1"/>
</dbReference>
<dbReference type="SUPFAM" id="SSF48576">
    <property type="entry name" value="Terpenoid synthases"/>
    <property type="match status" value="1"/>
</dbReference>
<dbReference type="GO" id="GO:0046872">
    <property type="term" value="F:metal ion binding"/>
    <property type="evidence" value="ECO:0007669"/>
    <property type="project" value="UniProtKB-KW"/>
</dbReference>
<dbReference type="CDD" id="cd00685">
    <property type="entry name" value="Trans_IPPS_HT"/>
    <property type="match status" value="1"/>
</dbReference>
<comment type="cofactor">
    <cofactor evidence="1">
        <name>Mg(2+)</name>
        <dbReference type="ChEBI" id="CHEBI:18420"/>
    </cofactor>
</comment>
<reference evidence="9 10" key="1">
    <citation type="submission" date="2018-11" db="EMBL/GenBank/DDBJ databases">
        <title>Genome squencing of methanotrophic bacteria isolated from alkaline groundwater in Korea.</title>
        <authorList>
            <person name="Nguyen L.N."/>
        </authorList>
    </citation>
    <scope>NUCLEOTIDE SEQUENCE [LARGE SCALE GENOMIC DNA]</scope>
    <source>
        <strain evidence="9 10">GW6</strain>
    </source>
</reference>
<evidence type="ECO:0000256" key="7">
    <source>
        <dbReference type="ARBA" id="ARBA00069024"/>
    </source>
</evidence>
<organism evidence="9 10">
    <name type="scientific">Methylocystis rosea</name>
    <dbReference type="NCBI Taxonomy" id="173366"/>
    <lineage>
        <taxon>Bacteria</taxon>
        <taxon>Pseudomonadati</taxon>
        <taxon>Pseudomonadota</taxon>
        <taxon>Alphaproteobacteria</taxon>
        <taxon>Hyphomicrobiales</taxon>
        <taxon>Methylocystaceae</taxon>
        <taxon>Methylocystis</taxon>
    </lineage>
</organism>
<dbReference type="InterPro" id="IPR033749">
    <property type="entry name" value="Polyprenyl_synt_CS"/>
</dbReference>
<dbReference type="InterPro" id="IPR053378">
    <property type="entry name" value="Prenyl_diphosphate_synthase"/>
</dbReference>
<dbReference type="GO" id="GO:0016114">
    <property type="term" value="P:terpenoid biosynthetic process"/>
    <property type="evidence" value="ECO:0007669"/>
    <property type="project" value="UniProtKB-ARBA"/>
</dbReference>
<keyword evidence="5" id="KW-0460">Magnesium</keyword>
<dbReference type="Proteomes" id="UP000273982">
    <property type="component" value="Chromosome"/>
</dbReference>
<evidence type="ECO:0000313" key="9">
    <source>
        <dbReference type="EMBL" id="AZG75438.1"/>
    </source>
</evidence>
<dbReference type="SFLD" id="SFLDG01017">
    <property type="entry name" value="Polyprenyl_Transferase_Like"/>
    <property type="match status" value="1"/>
</dbReference>
<dbReference type="GO" id="GO:0005737">
    <property type="term" value="C:cytoplasm"/>
    <property type="evidence" value="ECO:0007669"/>
    <property type="project" value="UniProtKB-ARBA"/>
</dbReference>
<sequence>MDAAACAEEFRRRLDAAADATETALDALLAPAPLPGEIARPARLLEAMRYSSLGGGKRLRPFLVIESARLFGVVGEAALRTACALEMIHCYSLAHDDLPAMDDDDLRRGRPTTHKAFDEATAILAGDGLLTYAFDVVADPKTHPDAGVRAALVLALARAAGLGGMVGGQALDLAAETAATPLTLEETLRMQAMKTGALLRFAVDAGGILGGASVSQAGALTRYGEALGAAFQIADDILDAEGDSAALGKRAGKDAERGKATLVGLLGLDAARVRRDALVAEATAALRETGLGEGTDILTEAARFVAARRN</sequence>
<dbReference type="InterPro" id="IPR000092">
    <property type="entry name" value="Polyprenyl_synt"/>
</dbReference>